<evidence type="ECO:0000313" key="2">
    <source>
        <dbReference type="Proteomes" id="UP000254701"/>
    </source>
</evidence>
<gene>
    <name evidence="1" type="ORF">NCTC10684_00144</name>
</gene>
<protein>
    <submittedName>
        <fullName evidence="1">Uncharacterized protein</fullName>
    </submittedName>
</protein>
<name>A0A380WDU2_AMIAI</name>
<evidence type="ECO:0000313" key="1">
    <source>
        <dbReference type="EMBL" id="SUU86955.1"/>
    </source>
</evidence>
<dbReference type="EMBL" id="UFSM01000001">
    <property type="protein sequence ID" value="SUU86955.1"/>
    <property type="molecule type" value="Genomic_DNA"/>
</dbReference>
<organism evidence="1 2">
    <name type="scientific">Aminobacter aminovorans</name>
    <name type="common">Chelatobacter heintzii</name>
    <dbReference type="NCBI Taxonomy" id="83263"/>
    <lineage>
        <taxon>Bacteria</taxon>
        <taxon>Pseudomonadati</taxon>
        <taxon>Pseudomonadota</taxon>
        <taxon>Alphaproteobacteria</taxon>
        <taxon>Hyphomicrobiales</taxon>
        <taxon>Phyllobacteriaceae</taxon>
        <taxon>Aminobacter</taxon>
    </lineage>
</organism>
<proteinExistence type="predicted"/>
<accession>A0A380WDU2</accession>
<sequence length="134" mass="14166">MPASVGESMAAARFASTMLGLGLSLAAPPMAHAIVELDAVVRPSLAASQRAWMNCALNTAEELLATAPALNSPAIADRAIASCRKGEDLMEDAMFDDGSIFRDHNAVTRMAARFREALIDYLDHSRIAAPAVNP</sequence>
<dbReference type="AlphaFoldDB" id="A0A380WDU2"/>
<reference evidence="1 2" key="1">
    <citation type="submission" date="2018-06" db="EMBL/GenBank/DDBJ databases">
        <authorList>
            <consortium name="Pathogen Informatics"/>
            <person name="Doyle S."/>
        </authorList>
    </citation>
    <scope>NUCLEOTIDE SEQUENCE [LARGE SCALE GENOMIC DNA]</scope>
    <source>
        <strain evidence="1 2">NCTC10684</strain>
    </source>
</reference>
<dbReference type="Proteomes" id="UP000254701">
    <property type="component" value="Unassembled WGS sequence"/>
</dbReference>